<protein>
    <submittedName>
        <fullName evidence="2">Saposin B-type domain-containing protein</fullName>
    </submittedName>
</protein>
<proteinExistence type="predicted"/>
<accession>A0AC34RNL5</accession>
<organism evidence="1 2">
    <name type="scientific">Panagrolaimus sp. JU765</name>
    <dbReference type="NCBI Taxonomy" id="591449"/>
    <lineage>
        <taxon>Eukaryota</taxon>
        <taxon>Metazoa</taxon>
        <taxon>Ecdysozoa</taxon>
        <taxon>Nematoda</taxon>
        <taxon>Chromadorea</taxon>
        <taxon>Rhabditida</taxon>
        <taxon>Tylenchina</taxon>
        <taxon>Panagrolaimomorpha</taxon>
        <taxon>Panagrolaimoidea</taxon>
        <taxon>Panagrolaimidae</taxon>
        <taxon>Panagrolaimus</taxon>
    </lineage>
</organism>
<reference evidence="2" key="1">
    <citation type="submission" date="2022-11" db="UniProtKB">
        <authorList>
            <consortium name="WormBaseParasite"/>
        </authorList>
    </citation>
    <scope>IDENTIFICATION</scope>
</reference>
<evidence type="ECO:0000313" key="1">
    <source>
        <dbReference type="Proteomes" id="UP000887576"/>
    </source>
</evidence>
<name>A0AC34RNL5_9BILA</name>
<evidence type="ECO:0000313" key="2">
    <source>
        <dbReference type="WBParaSite" id="JU765_v2.g8718.t1"/>
    </source>
</evidence>
<dbReference type="WBParaSite" id="JU765_v2.g8718.t1">
    <property type="protein sequence ID" value="JU765_v2.g8718.t1"/>
    <property type="gene ID" value="JU765_v2.g8718"/>
</dbReference>
<sequence>MKTFVLLALVAVVSAVVLNQTKGFGCTLCMDFVKEMEKELENDEGTIEQKANKVCDKLTGGNSLLDPLCKQLVDKEIEKIVAGIENNDPPEKICKEIKFC</sequence>
<dbReference type="Proteomes" id="UP000887576">
    <property type="component" value="Unplaced"/>
</dbReference>